<comment type="similarity">
    <text evidence="2">Belongs to the bacterial solute-binding protein 5 family.</text>
</comment>
<name>A0ABX8AIX5_9BRAD</name>
<dbReference type="PANTHER" id="PTHR30290:SF38">
    <property type="entry name" value="D,D-DIPEPTIDE-BINDING PERIPLASMIC PROTEIN DDPA-RELATED"/>
    <property type="match status" value="1"/>
</dbReference>
<keyword evidence="6" id="KW-1185">Reference proteome</keyword>
<dbReference type="CDD" id="cd08517">
    <property type="entry name" value="PBP2_NikA_DppA_OppA_like_13"/>
    <property type="match status" value="1"/>
</dbReference>
<dbReference type="Gene3D" id="3.10.105.10">
    <property type="entry name" value="Dipeptide-binding Protein, Domain 3"/>
    <property type="match status" value="1"/>
</dbReference>
<gene>
    <name evidence="5" type="ORF">RPMA_07220</name>
</gene>
<organism evidence="5 6">
    <name type="scientific">Tardiphaga alba</name>
    <dbReference type="NCBI Taxonomy" id="340268"/>
    <lineage>
        <taxon>Bacteria</taxon>
        <taxon>Pseudomonadati</taxon>
        <taxon>Pseudomonadota</taxon>
        <taxon>Alphaproteobacteria</taxon>
        <taxon>Hyphomicrobiales</taxon>
        <taxon>Nitrobacteraceae</taxon>
        <taxon>Tardiphaga</taxon>
    </lineage>
</organism>
<dbReference type="InterPro" id="IPR000914">
    <property type="entry name" value="SBP_5_dom"/>
</dbReference>
<evidence type="ECO:0000259" key="4">
    <source>
        <dbReference type="Pfam" id="PF00496"/>
    </source>
</evidence>
<protein>
    <submittedName>
        <fullName evidence="5">ABC transporter substrate-binding protein</fullName>
    </submittedName>
</protein>
<sequence length="510" mass="57769">MRVDEAIAQGIAPKRGGTLTSLLTPEPPVLMVGVNAQAPTLTVVSKIFQPLFTYTPTLDFEPVLAKSWTVSDDKKVYTFRLQENVKFHDGKPMTADDVIFSAMKFWMTLSLRARIVFARIEKAEAPDPHTVVFTLKEPFAPFLYGFGGTGFTIVPKHLYDVADMRNNPNNAKPVGTGPFKLAEWQRGSFIRLRRNDDYWKPNQPYLDEIVYRIVPDSQSRAVALQSGQVQLAGGNDIEPFDLPRFQAQQNLSVTLKGWEYYGPLAWIDINKRVKPLDDARVRRAMSMALDRNFILQKLWFNSGKVATGPLCETTKFYDASVKLPPFDIAAANKLLDEAGHKADGSGVRFTIRHMPLPYGEVWTRLSEYFRASMQKIGINVTMDTTDAGGHTARMAKWDYDTSINYIYQVGDANIGMEQYFTSENIKNVAFNNVGGYNNPRIDEILAKARFEINPTERQKLLSEFQRIAVEDMPYIYLIQMSFPTYYSKKLNNTITTAMGIADDFDDVFLT</sequence>
<dbReference type="PIRSF" id="PIRSF002741">
    <property type="entry name" value="MppA"/>
    <property type="match status" value="1"/>
</dbReference>
<keyword evidence="3" id="KW-0732">Signal</keyword>
<dbReference type="Pfam" id="PF00496">
    <property type="entry name" value="SBP_bac_5"/>
    <property type="match status" value="1"/>
</dbReference>
<feature type="domain" description="Solute-binding protein family 5" evidence="4">
    <location>
        <begin position="60"/>
        <end position="426"/>
    </location>
</feature>
<accession>A0ABX8AIX5</accession>
<dbReference type="Proteomes" id="UP000682843">
    <property type="component" value="Chromosome"/>
</dbReference>
<evidence type="ECO:0000313" key="6">
    <source>
        <dbReference type="Proteomes" id="UP000682843"/>
    </source>
</evidence>
<reference evidence="5 6" key="1">
    <citation type="submission" date="2019-02" db="EMBL/GenBank/DDBJ databases">
        <title>Emended description of the genus Rhodopseudomonas and description of Rhodopseudomonas albus sp. nov., a non-phototrophic, heavy-metal-tolerant bacterium isolated from garden soil.</title>
        <authorList>
            <person name="Bao Z."/>
            <person name="Cao W.W."/>
            <person name="Sato Y."/>
            <person name="Nishizawa T."/>
            <person name="Zhao J."/>
            <person name="Guo Y."/>
            <person name="Ohta H."/>
        </authorList>
    </citation>
    <scope>NUCLEOTIDE SEQUENCE [LARGE SCALE GENOMIC DNA]</scope>
    <source>
        <strain evidence="5 6">SK50-23</strain>
    </source>
</reference>
<evidence type="ECO:0000256" key="3">
    <source>
        <dbReference type="ARBA" id="ARBA00022729"/>
    </source>
</evidence>
<dbReference type="SUPFAM" id="SSF53850">
    <property type="entry name" value="Periplasmic binding protein-like II"/>
    <property type="match status" value="1"/>
</dbReference>
<comment type="subcellular location">
    <subcellularLocation>
        <location evidence="1">Periplasm</location>
    </subcellularLocation>
</comment>
<proteinExistence type="inferred from homology"/>
<evidence type="ECO:0000313" key="5">
    <source>
        <dbReference type="EMBL" id="QUS42300.1"/>
    </source>
</evidence>
<evidence type="ECO:0000256" key="2">
    <source>
        <dbReference type="ARBA" id="ARBA00005695"/>
    </source>
</evidence>
<dbReference type="InterPro" id="IPR039424">
    <property type="entry name" value="SBP_5"/>
</dbReference>
<dbReference type="EMBL" id="CP036498">
    <property type="protein sequence ID" value="QUS42300.1"/>
    <property type="molecule type" value="Genomic_DNA"/>
</dbReference>
<dbReference type="Gene3D" id="3.40.190.10">
    <property type="entry name" value="Periplasmic binding protein-like II"/>
    <property type="match status" value="1"/>
</dbReference>
<dbReference type="InterPro" id="IPR030678">
    <property type="entry name" value="Peptide/Ni-bd"/>
</dbReference>
<evidence type="ECO:0000256" key="1">
    <source>
        <dbReference type="ARBA" id="ARBA00004418"/>
    </source>
</evidence>
<dbReference type="PANTHER" id="PTHR30290">
    <property type="entry name" value="PERIPLASMIC BINDING COMPONENT OF ABC TRANSPORTER"/>
    <property type="match status" value="1"/>
</dbReference>